<protein>
    <submittedName>
        <fullName evidence="6">DoxX family protein</fullName>
    </submittedName>
</protein>
<feature type="transmembrane region" description="Helical" evidence="5">
    <location>
        <begin position="12"/>
        <end position="34"/>
    </location>
</feature>
<gene>
    <name evidence="6" type="ORF">F0P93_13955</name>
</gene>
<dbReference type="AlphaFoldDB" id="A0A5N1JIV3"/>
<evidence type="ECO:0000313" key="7">
    <source>
        <dbReference type="Proteomes" id="UP000326344"/>
    </source>
</evidence>
<dbReference type="EMBL" id="VTWS01000003">
    <property type="protein sequence ID" value="KAA9353730.1"/>
    <property type="molecule type" value="Genomic_DNA"/>
</dbReference>
<evidence type="ECO:0000256" key="3">
    <source>
        <dbReference type="ARBA" id="ARBA00022989"/>
    </source>
</evidence>
<keyword evidence="7" id="KW-1185">Reference proteome</keyword>
<dbReference type="Proteomes" id="UP000326344">
    <property type="component" value="Unassembled WGS sequence"/>
</dbReference>
<accession>A0A5N1JIV3</accession>
<organism evidence="6 7">
    <name type="scientific">Larkinella humicola</name>
    <dbReference type="NCBI Taxonomy" id="2607654"/>
    <lineage>
        <taxon>Bacteria</taxon>
        <taxon>Pseudomonadati</taxon>
        <taxon>Bacteroidota</taxon>
        <taxon>Cytophagia</taxon>
        <taxon>Cytophagales</taxon>
        <taxon>Spirosomataceae</taxon>
        <taxon>Larkinella</taxon>
    </lineage>
</organism>
<dbReference type="InterPro" id="IPR032808">
    <property type="entry name" value="DoxX"/>
</dbReference>
<keyword evidence="4 5" id="KW-0472">Membrane</keyword>
<reference evidence="6 7" key="1">
    <citation type="submission" date="2019-09" db="EMBL/GenBank/DDBJ databases">
        <title>Genome Sequence of Larkinella sp MA1.</title>
        <authorList>
            <person name="Srinivasan S."/>
        </authorList>
    </citation>
    <scope>NUCLEOTIDE SEQUENCE [LARGE SCALE GENOMIC DNA]</scope>
    <source>
        <strain evidence="6 7">MA1</strain>
    </source>
</reference>
<proteinExistence type="predicted"/>
<evidence type="ECO:0000256" key="1">
    <source>
        <dbReference type="ARBA" id="ARBA00004141"/>
    </source>
</evidence>
<comment type="subcellular location">
    <subcellularLocation>
        <location evidence="1">Membrane</location>
        <topology evidence="1">Multi-pass membrane protein</topology>
    </subcellularLocation>
</comment>
<sequence>MTSQPKKLKILPIALWIVQAMLALLFIGTGIFKLVAPVSTIAGMWPWAGEYPDLLRVTGMFDLGGGIGLILLALTGIKPGLTVVAALGCAALQVSAIVFHFSRGEAANTPFNFVMLGLVLFVFWGRGMKASVSPRT</sequence>
<evidence type="ECO:0000313" key="6">
    <source>
        <dbReference type="EMBL" id="KAA9353730.1"/>
    </source>
</evidence>
<feature type="transmembrane region" description="Helical" evidence="5">
    <location>
        <begin position="54"/>
        <end position="74"/>
    </location>
</feature>
<keyword evidence="3 5" id="KW-1133">Transmembrane helix</keyword>
<comment type="caution">
    <text evidence="6">The sequence shown here is derived from an EMBL/GenBank/DDBJ whole genome shotgun (WGS) entry which is preliminary data.</text>
</comment>
<dbReference type="Pfam" id="PF13564">
    <property type="entry name" value="DoxX_2"/>
    <property type="match status" value="1"/>
</dbReference>
<keyword evidence="2 5" id="KW-0812">Transmembrane</keyword>
<evidence type="ECO:0000256" key="4">
    <source>
        <dbReference type="ARBA" id="ARBA00023136"/>
    </source>
</evidence>
<dbReference type="RefSeq" id="WP_150877012.1">
    <property type="nucleotide sequence ID" value="NZ_VTWS01000003.1"/>
</dbReference>
<feature type="transmembrane region" description="Helical" evidence="5">
    <location>
        <begin position="81"/>
        <end position="101"/>
    </location>
</feature>
<feature type="transmembrane region" description="Helical" evidence="5">
    <location>
        <begin position="107"/>
        <end position="125"/>
    </location>
</feature>
<evidence type="ECO:0000256" key="5">
    <source>
        <dbReference type="SAM" id="Phobius"/>
    </source>
</evidence>
<dbReference type="GO" id="GO:0016020">
    <property type="term" value="C:membrane"/>
    <property type="evidence" value="ECO:0007669"/>
    <property type="project" value="UniProtKB-SubCell"/>
</dbReference>
<name>A0A5N1JIV3_9BACT</name>
<evidence type="ECO:0000256" key="2">
    <source>
        <dbReference type="ARBA" id="ARBA00022692"/>
    </source>
</evidence>